<reference evidence="11 12" key="1">
    <citation type="journal article" date="2015" name="Genome Announc.">
        <title>Genomes of Geoalkalibacter ferrihydriticus Z-0531T and Geoalkalibacter subterraneus Red1T, Two Haloalkaliphilic Metal-Reducing Deltaproteobacteria.</title>
        <authorList>
            <person name="Badalamenti J.P."/>
            <person name="Krajmalnik-Brown R."/>
            <person name="Torres C.I."/>
            <person name="Bond D.R."/>
        </authorList>
    </citation>
    <scope>NUCLEOTIDE SEQUENCE [LARGE SCALE GENOMIC DNA]</scope>
    <source>
        <strain evidence="11 12">Red1</strain>
    </source>
</reference>
<dbReference type="CDD" id="cd00009">
    <property type="entry name" value="AAA"/>
    <property type="match status" value="1"/>
</dbReference>
<dbReference type="Pfam" id="PF02954">
    <property type="entry name" value="HTH_8"/>
    <property type="match status" value="1"/>
</dbReference>
<evidence type="ECO:0000259" key="9">
    <source>
        <dbReference type="PROSITE" id="PS50045"/>
    </source>
</evidence>
<evidence type="ECO:0000256" key="2">
    <source>
        <dbReference type="ARBA" id="ARBA00022741"/>
    </source>
</evidence>
<dbReference type="InterPro" id="IPR002078">
    <property type="entry name" value="Sigma_54_int"/>
</dbReference>
<dbReference type="InterPro" id="IPR009057">
    <property type="entry name" value="Homeodomain-like_sf"/>
</dbReference>
<dbReference type="RefSeq" id="WP_040200849.1">
    <property type="nucleotide sequence ID" value="NZ_CP010311.1"/>
</dbReference>
<name>A0A0B5FI22_9BACT</name>
<dbReference type="InterPro" id="IPR058031">
    <property type="entry name" value="AAA_lid_NorR"/>
</dbReference>
<dbReference type="PRINTS" id="PR01590">
    <property type="entry name" value="HTHFIS"/>
</dbReference>
<sequence length="453" mass="50358">MTKPTVLIIEDDASLRRVLEFSLEESGYRVLTAESGEAGLDLFRNEDPSLVITDIAMPGISGYEVLKAVKEESPDTVVIVITAFGSVEKAVEAMKLGAYDYLTKPFGRDELRLVVAKALDFRGLQAENARLREVLNDRVDFSHIVGISPRMQQVFEVVRRVAATEATVLLLGESGTGKELVARAIHHGSDRSQGPFVAVNCAAIPHDLLESTLFGHRKGSFTGAVSDRAGKFEQARGGTLFLDEVGELPIDLQPKLLRALQEREIEPVGADPVKVDVRVIAATNRQLRQAVEDGSFREDLYYRLAVIPVTLPALRERRDDIPLLVRHFVSKHGGQGVRVDDALLQKLSNLPWAGNVRELENCVERMLILRNKDRLTVEDFTPLEQSQSLDREGGQSPPLLNMPEEGVALEEIEKQAIVEALHRHGGNQTRAAAFLRIPRHTLIYRMEKYGIKR</sequence>
<dbReference type="InterPro" id="IPR027417">
    <property type="entry name" value="P-loop_NTPase"/>
</dbReference>
<dbReference type="SUPFAM" id="SSF52172">
    <property type="entry name" value="CheY-like"/>
    <property type="match status" value="1"/>
</dbReference>
<evidence type="ECO:0000256" key="6">
    <source>
        <dbReference type="ARBA" id="ARBA00023163"/>
    </source>
</evidence>
<dbReference type="SUPFAM" id="SSF52540">
    <property type="entry name" value="P-loop containing nucleoside triphosphate hydrolases"/>
    <property type="match status" value="1"/>
</dbReference>
<dbReference type="SMART" id="SM00382">
    <property type="entry name" value="AAA"/>
    <property type="match status" value="1"/>
</dbReference>
<protein>
    <submittedName>
        <fullName evidence="11">Fis family transcriptional regulator</fullName>
    </submittedName>
</protein>
<keyword evidence="6" id="KW-0804">Transcription</keyword>
<dbReference type="SMART" id="SM00448">
    <property type="entry name" value="REC"/>
    <property type="match status" value="1"/>
</dbReference>
<feature type="region of interest" description="Disordered" evidence="8">
    <location>
        <begin position="381"/>
        <end position="402"/>
    </location>
</feature>
<dbReference type="PROSITE" id="PS50110">
    <property type="entry name" value="RESPONSE_REGULATORY"/>
    <property type="match status" value="1"/>
</dbReference>
<evidence type="ECO:0000256" key="1">
    <source>
        <dbReference type="ARBA" id="ARBA00022553"/>
    </source>
</evidence>
<dbReference type="GO" id="GO:0005524">
    <property type="term" value="F:ATP binding"/>
    <property type="evidence" value="ECO:0007669"/>
    <property type="project" value="UniProtKB-KW"/>
</dbReference>
<gene>
    <name evidence="11" type="ORF">GSUB_11150</name>
</gene>
<keyword evidence="12" id="KW-1185">Reference proteome</keyword>
<dbReference type="InterPro" id="IPR025662">
    <property type="entry name" value="Sigma_54_int_dom_ATP-bd_1"/>
</dbReference>
<dbReference type="SUPFAM" id="SSF46689">
    <property type="entry name" value="Homeodomain-like"/>
    <property type="match status" value="1"/>
</dbReference>
<dbReference type="Gene3D" id="1.10.10.60">
    <property type="entry name" value="Homeodomain-like"/>
    <property type="match status" value="1"/>
</dbReference>
<dbReference type="Gene3D" id="1.10.8.60">
    <property type="match status" value="1"/>
</dbReference>
<dbReference type="PROSITE" id="PS50045">
    <property type="entry name" value="SIGMA54_INTERACT_4"/>
    <property type="match status" value="1"/>
</dbReference>
<dbReference type="FunFam" id="3.40.50.2300:FF:000018">
    <property type="entry name" value="DNA-binding transcriptional regulator NtrC"/>
    <property type="match status" value="1"/>
</dbReference>
<keyword evidence="1 7" id="KW-0597">Phosphoprotein</keyword>
<evidence type="ECO:0000256" key="3">
    <source>
        <dbReference type="ARBA" id="ARBA00022840"/>
    </source>
</evidence>
<dbReference type="Proteomes" id="UP000035036">
    <property type="component" value="Chromosome"/>
</dbReference>
<dbReference type="GO" id="GO:0006355">
    <property type="term" value="P:regulation of DNA-templated transcription"/>
    <property type="evidence" value="ECO:0007669"/>
    <property type="project" value="InterPro"/>
</dbReference>
<dbReference type="STRING" id="483547.GSUB_11150"/>
<dbReference type="PROSITE" id="PS00675">
    <property type="entry name" value="SIGMA54_INTERACT_1"/>
    <property type="match status" value="1"/>
</dbReference>
<evidence type="ECO:0000313" key="12">
    <source>
        <dbReference type="Proteomes" id="UP000035036"/>
    </source>
</evidence>
<proteinExistence type="predicted"/>
<dbReference type="Pfam" id="PF25601">
    <property type="entry name" value="AAA_lid_14"/>
    <property type="match status" value="1"/>
</dbReference>
<dbReference type="InterPro" id="IPR003593">
    <property type="entry name" value="AAA+_ATPase"/>
</dbReference>
<dbReference type="PANTHER" id="PTHR32071">
    <property type="entry name" value="TRANSCRIPTIONAL REGULATORY PROTEIN"/>
    <property type="match status" value="1"/>
</dbReference>
<dbReference type="KEGG" id="gsb:GSUB_11150"/>
<evidence type="ECO:0000256" key="8">
    <source>
        <dbReference type="SAM" id="MobiDB-lite"/>
    </source>
</evidence>
<dbReference type="EMBL" id="CP010311">
    <property type="protein sequence ID" value="AJF07008.1"/>
    <property type="molecule type" value="Genomic_DNA"/>
</dbReference>
<organism evidence="11 12">
    <name type="scientific">Geoalkalibacter subterraneus</name>
    <dbReference type="NCBI Taxonomy" id="483547"/>
    <lineage>
        <taxon>Bacteria</taxon>
        <taxon>Pseudomonadati</taxon>
        <taxon>Thermodesulfobacteriota</taxon>
        <taxon>Desulfuromonadia</taxon>
        <taxon>Desulfuromonadales</taxon>
        <taxon>Geoalkalibacteraceae</taxon>
        <taxon>Geoalkalibacter</taxon>
    </lineage>
</organism>
<keyword evidence="2" id="KW-0547">Nucleotide-binding</keyword>
<evidence type="ECO:0000256" key="7">
    <source>
        <dbReference type="PROSITE-ProRule" id="PRU00169"/>
    </source>
</evidence>
<dbReference type="OrthoDB" id="9814761at2"/>
<feature type="domain" description="Response regulatory" evidence="10">
    <location>
        <begin position="5"/>
        <end position="119"/>
    </location>
</feature>
<dbReference type="Pfam" id="PF00072">
    <property type="entry name" value="Response_reg"/>
    <property type="match status" value="1"/>
</dbReference>
<dbReference type="HOGENOM" id="CLU_000445_0_6_7"/>
<dbReference type="GO" id="GO:0043565">
    <property type="term" value="F:sequence-specific DNA binding"/>
    <property type="evidence" value="ECO:0007669"/>
    <property type="project" value="InterPro"/>
</dbReference>
<dbReference type="Gene3D" id="3.40.50.300">
    <property type="entry name" value="P-loop containing nucleotide triphosphate hydrolases"/>
    <property type="match status" value="1"/>
</dbReference>
<dbReference type="PANTHER" id="PTHR32071:SF113">
    <property type="entry name" value="ALGINATE BIOSYNTHESIS TRANSCRIPTIONAL REGULATORY PROTEIN ALGB"/>
    <property type="match status" value="1"/>
</dbReference>
<evidence type="ECO:0000259" key="10">
    <source>
        <dbReference type="PROSITE" id="PS50110"/>
    </source>
</evidence>
<accession>A0A0B5FI22</accession>
<dbReference type="FunFam" id="3.40.50.300:FF:000006">
    <property type="entry name" value="DNA-binding transcriptional regulator NtrC"/>
    <property type="match status" value="1"/>
</dbReference>
<evidence type="ECO:0000256" key="5">
    <source>
        <dbReference type="ARBA" id="ARBA00023015"/>
    </source>
</evidence>
<keyword evidence="4" id="KW-0902">Two-component regulatory system</keyword>
<dbReference type="InterPro" id="IPR011006">
    <property type="entry name" value="CheY-like_superfamily"/>
</dbReference>
<dbReference type="Gene3D" id="3.40.50.2300">
    <property type="match status" value="1"/>
</dbReference>
<dbReference type="AlphaFoldDB" id="A0A0B5FI22"/>
<keyword evidence="5" id="KW-0805">Transcription regulation</keyword>
<evidence type="ECO:0000313" key="11">
    <source>
        <dbReference type="EMBL" id="AJF07008.1"/>
    </source>
</evidence>
<evidence type="ECO:0000256" key="4">
    <source>
        <dbReference type="ARBA" id="ARBA00023012"/>
    </source>
</evidence>
<keyword evidence="3" id="KW-0067">ATP-binding</keyword>
<dbReference type="InterPro" id="IPR002197">
    <property type="entry name" value="HTH_Fis"/>
</dbReference>
<feature type="modified residue" description="4-aspartylphosphate" evidence="7">
    <location>
        <position position="54"/>
    </location>
</feature>
<dbReference type="Pfam" id="PF00158">
    <property type="entry name" value="Sigma54_activat"/>
    <property type="match status" value="1"/>
</dbReference>
<dbReference type="GO" id="GO:0000160">
    <property type="term" value="P:phosphorelay signal transduction system"/>
    <property type="evidence" value="ECO:0007669"/>
    <property type="project" value="UniProtKB-KW"/>
</dbReference>
<feature type="domain" description="Sigma-54 factor interaction" evidence="9">
    <location>
        <begin position="144"/>
        <end position="368"/>
    </location>
</feature>
<dbReference type="InterPro" id="IPR001789">
    <property type="entry name" value="Sig_transdc_resp-reg_receiver"/>
</dbReference>